<keyword evidence="9 10" id="KW-0472">Membrane</keyword>
<keyword evidence="8" id="KW-0186">Copper</keyword>
<comment type="subcellular location">
    <subcellularLocation>
        <location evidence="2">Cell inner membrane</location>
        <topology evidence="2">Single-pass type II membrane protein</topology>
        <orientation evidence="2">Periplasmic side</orientation>
    </subcellularLocation>
</comment>
<organism evidence="11 12">
    <name type="scientific">Catenovulum sediminis</name>
    <dbReference type="NCBI Taxonomy" id="1740262"/>
    <lineage>
        <taxon>Bacteria</taxon>
        <taxon>Pseudomonadati</taxon>
        <taxon>Pseudomonadota</taxon>
        <taxon>Gammaproteobacteria</taxon>
        <taxon>Alteromonadales</taxon>
        <taxon>Alteromonadaceae</taxon>
        <taxon>Catenovulum</taxon>
    </lineage>
</organism>
<accession>A0ABV1RLW2</accession>
<dbReference type="PANTHER" id="PTHR21320">
    <property type="entry name" value="CYTOCHROME C OXIDASE ASSEMBLY PROTEIN COX11-RELATED"/>
    <property type="match status" value="1"/>
</dbReference>
<keyword evidence="6" id="KW-0735">Signal-anchor</keyword>
<sequence length="191" mass="21366">MLKRDSNAQQKANNKIVARLALVVVCMFAFGFALVPLYDVFCDLTGLNGRSIQRADAGLTADDLTQVDNNRKVKLEFVSFSKAGHQWRFSALEPVVRVHPGEMQNVRFTIENTSSETAFVQAIPSVSPGQAGLYLHKTECFCFEQQKIEGKQKVEFVMRFYLDSALPKDISQMTLAYTLYAVDGNTTARVN</sequence>
<gene>
    <name evidence="11" type="ORF">ABS311_18450</name>
</gene>
<dbReference type="PANTHER" id="PTHR21320:SF3">
    <property type="entry name" value="CYTOCHROME C OXIDASE ASSEMBLY PROTEIN COX11, MITOCHONDRIAL-RELATED"/>
    <property type="match status" value="1"/>
</dbReference>
<evidence type="ECO:0000313" key="12">
    <source>
        <dbReference type="Proteomes" id="UP001467690"/>
    </source>
</evidence>
<evidence type="ECO:0000256" key="9">
    <source>
        <dbReference type="ARBA" id="ARBA00023136"/>
    </source>
</evidence>
<feature type="transmembrane region" description="Helical" evidence="10">
    <location>
        <begin position="20"/>
        <end position="38"/>
    </location>
</feature>
<dbReference type="PIRSF" id="PIRSF005413">
    <property type="entry name" value="COX11"/>
    <property type="match status" value="1"/>
</dbReference>
<keyword evidence="7 10" id="KW-1133">Transmembrane helix</keyword>
<evidence type="ECO:0000256" key="3">
    <source>
        <dbReference type="ARBA" id="ARBA00009620"/>
    </source>
</evidence>
<name>A0ABV1RLW2_9ALTE</name>
<dbReference type="InterPro" id="IPR023471">
    <property type="entry name" value="CtaG/Cox11_dom_sf"/>
</dbReference>
<dbReference type="Proteomes" id="UP001467690">
    <property type="component" value="Unassembled WGS sequence"/>
</dbReference>
<keyword evidence="12" id="KW-1185">Reference proteome</keyword>
<dbReference type="Gene3D" id="2.60.370.10">
    <property type="entry name" value="Ctag/Cox11"/>
    <property type="match status" value="1"/>
</dbReference>
<keyword evidence="5 10" id="KW-0812">Transmembrane</keyword>
<comment type="caution">
    <text evidence="11">The sequence shown here is derived from an EMBL/GenBank/DDBJ whole genome shotgun (WGS) entry which is preliminary data.</text>
</comment>
<protein>
    <recommendedName>
        <fullName evidence="4">Cytochrome c oxidase assembly protein CtaG</fullName>
    </recommendedName>
</protein>
<reference evidence="11 12" key="1">
    <citation type="submission" date="2024-06" db="EMBL/GenBank/DDBJ databases">
        <authorList>
            <person name="Chen R.Y."/>
        </authorList>
    </citation>
    <scope>NUCLEOTIDE SEQUENCE [LARGE SCALE GENOMIC DNA]</scope>
    <source>
        <strain evidence="11 12">D2</strain>
    </source>
</reference>
<proteinExistence type="inferred from homology"/>
<evidence type="ECO:0000256" key="10">
    <source>
        <dbReference type="SAM" id="Phobius"/>
    </source>
</evidence>
<dbReference type="NCBIfam" id="NF003465">
    <property type="entry name" value="PRK05089.1"/>
    <property type="match status" value="1"/>
</dbReference>
<dbReference type="Pfam" id="PF04442">
    <property type="entry name" value="CtaG_Cox11"/>
    <property type="match status" value="1"/>
</dbReference>
<evidence type="ECO:0000313" key="11">
    <source>
        <dbReference type="EMBL" id="MER2493860.1"/>
    </source>
</evidence>
<comment type="similarity">
    <text evidence="3">Belongs to the COX11/CtaG family.</text>
</comment>
<evidence type="ECO:0000256" key="5">
    <source>
        <dbReference type="ARBA" id="ARBA00022692"/>
    </source>
</evidence>
<evidence type="ECO:0000256" key="1">
    <source>
        <dbReference type="ARBA" id="ARBA00004007"/>
    </source>
</evidence>
<evidence type="ECO:0000256" key="7">
    <source>
        <dbReference type="ARBA" id="ARBA00022989"/>
    </source>
</evidence>
<dbReference type="EMBL" id="JBELOE010000270">
    <property type="protein sequence ID" value="MER2493860.1"/>
    <property type="molecule type" value="Genomic_DNA"/>
</dbReference>
<comment type="function">
    <text evidence="1">Exerts its effect at some terminal stage of cytochrome c oxidase synthesis, probably by being involved in the insertion of the copper B into subunit I.</text>
</comment>
<dbReference type="InterPro" id="IPR007533">
    <property type="entry name" value="Cyt_c_oxidase_assmbl_CtaG"/>
</dbReference>
<evidence type="ECO:0000256" key="6">
    <source>
        <dbReference type="ARBA" id="ARBA00022968"/>
    </source>
</evidence>
<evidence type="ECO:0000256" key="4">
    <source>
        <dbReference type="ARBA" id="ARBA00015384"/>
    </source>
</evidence>
<evidence type="ECO:0000256" key="2">
    <source>
        <dbReference type="ARBA" id="ARBA00004382"/>
    </source>
</evidence>
<evidence type="ECO:0000256" key="8">
    <source>
        <dbReference type="ARBA" id="ARBA00023008"/>
    </source>
</evidence>
<dbReference type="SUPFAM" id="SSF110111">
    <property type="entry name" value="Ctag/Cox11"/>
    <property type="match status" value="1"/>
</dbReference>
<dbReference type="RefSeq" id="WP_143870354.1">
    <property type="nucleotide sequence ID" value="NZ_CP041660.1"/>
</dbReference>